<proteinExistence type="inferred from homology"/>
<dbReference type="NCBIfam" id="TIGR00036">
    <property type="entry name" value="dapB"/>
    <property type="match status" value="1"/>
</dbReference>
<dbReference type="PROSITE" id="PS01298">
    <property type="entry name" value="DAPB"/>
    <property type="match status" value="1"/>
</dbReference>
<keyword evidence="6 13" id="KW-0560">Oxidoreductase</keyword>
<dbReference type="GO" id="GO:0051287">
    <property type="term" value="F:NAD binding"/>
    <property type="evidence" value="ECO:0007669"/>
    <property type="project" value="UniProtKB-UniRule"/>
</dbReference>
<evidence type="ECO:0000256" key="7">
    <source>
        <dbReference type="ARBA" id="ARBA00023027"/>
    </source>
</evidence>
<evidence type="ECO:0000256" key="8">
    <source>
        <dbReference type="ARBA" id="ARBA00023154"/>
    </source>
</evidence>
<dbReference type="Proteomes" id="UP000199602">
    <property type="component" value="Unassembled WGS sequence"/>
</dbReference>
<dbReference type="GO" id="GO:0016726">
    <property type="term" value="F:oxidoreductase activity, acting on CH or CH2 groups, NAD or NADP as acceptor"/>
    <property type="evidence" value="ECO:0007669"/>
    <property type="project" value="UniProtKB-UniRule"/>
</dbReference>
<keyword evidence="8 13" id="KW-0457">Lysine biosynthesis</keyword>
<comment type="function">
    <text evidence="13">Catalyzes the conversion of 4-hydroxy-tetrahydrodipicolinate (HTPA) to tetrahydrodipicolinate.</text>
</comment>
<evidence type="ECO:0000256" key="3">
    <source>
        <dbReference type="ARBA" id="ARBA00022605"/>
    </source>
</evidence>
<dbReference type="GO" id="GO:0008839">
    <property type="term" value="F:4-hydroxy-tetrahydrodipicolinate reductase"/>
    <property type="evidence" value="ECO:0007669"/>
    <property type="project" value="UniProtKB-UniRule"/>
</dbReference>
<dbReference type="Gene3D" id="3.40.50.720">
    <property type="entry name" value="NAD(P)-binding Rossmann-like Domain"/>
    <property type="match status" value="1"/>
</dbReference>
<dbReference type="PANTHER" id="PTHR20836:SF0">
    <property type="entry name" value="4-HYDROXY-TETRAHYDRODIPICOLINATE REDUCTASE 1, CHLOROPLASTIC-RELATED"/>
    <property type="match status" value="1"/>
</dbReference>
<feature type="domain" description="Dihydrodipicolinate reductase C-terminal" evidence="15">
    <location>
        <begin position="122"/>
        <end position="259"/>
    </location>
</feature>
<evidence type="ECO:0000256" key="5">
    <source>
        <dbReference type="ARBA" id="ARBA00022915"/>
    </source>
</evidence>
<gene>
    <name evidence="13" type="primary">dapB</name>
    <name evidence="16" type="ORF">SAMN04488516_101470</name>
</gene>
<dbReference type="Pfam" id="PF01113">
    <property type="entry name" value="DapB_N"/>
    <property type="match status" value="1"/>
</dbReference>
<feature type="binding site" evidence="13">
    <location>
        <position position="150"/>
    </location>
    <ligand>
        <name>(S)-2,3,4,5-tetrahydrodipicolinate</name>
        <dbReference type="ChEBI" id="CHEBI:16845"/>
    </ligand>
</feature>
<dbReference type="InterPro" id="IPR023940">
    <property type="entry name" value="DHDPR_bac"/>
</dbReference>
<dbReference type="Pfam" id="PF05173">
    <property type="entry name" value="DapB_C"/>
    <property type="match status" value="1"/>
</dbReference>
<keyword evidence="17" id="KW-1185">Reference proteome</keyword>
<feature type="binding site" evidence="13">
    <location>
        <position position="36"/>
    </location>
    <ligand>
        <name>NADP(+)</name>
        <dbReference type="ChEBI" id="CHEBI:58349"/>
    </ligand>
</feature>
<dbReference type="EMBL" id="FNIN01000001">
    <property type="protein sequence ID" value="SDN34518.1"/>
    <property type="molecule type" value="Genomic_DNA"/>
</dbReference>
<evidence type="ECO:0000313" key="16">
    <source>
        <dbReference type="EMBL" id="SDN34518.1"/>
    </source>
</evidence>
<comment type="caution">
    <text evidence="13">Was originally thought to be a dihydrodipicolinate reductase (DHDPR), catalyzing the conversion of dihydrodipicolinate to tetrahydrodipicolinate. However, it was shown in E.coli that the substrate of the enzymatic reaction is not dihydrodipicolinate (DHDP) but in fact (2S,4S)-4-hydroxy-2,3,4,5-tetrahydrodipicolinic acid (HTPA), the product released by the DapA-catalyzed reaction.</text>
</comment>
<dbReference type="GO" id="GO:0019877">
    <property type="term" value="P:diaminopimelate biosynthetic process"/>
    <property type="evidence" value="ECO:0007669"/>
    <property type="project" value="UniProtKB-UniRule"/>
</dbReference>
<feature type="domain" description="Dihydrodipicolinate reductase N-terminal" evidence="14">
    <location>
        <begin position="4"/>
        <end position="119"/>
    </location>
</feature>
<dbReference type="SUPFAM" id="SSF51735">
    <property type="entry name" value="NAD(P)-binding Rossmann-fold domains"/>
    <property type="match status" value="1"/>
</dbReference>
<dbReference type="EC" id="1.17.1.8" evidence="10 13"/>
<keyword evidence="4 13" id="KW-0521">NADP</keyword>
<evidence type="ECO:0000256" key="2">
    <source>
        <dbReference type="ARBA" id="ARBA00022490"/>
    </source>
</evidence>
<keyword evidence="5 13" id="KW-0220">Diaminopimelate biosynthesis</keyword>
<dbReference type="Gene3D" id="3.30.360.10">
    <property type="entry name" value="Dihydrodipicolinate Reductase, domain 2"/>
    <property type="match status" value="1"/>
</dbReference>
<sequence>MATEIIVLGAKGRMGSTIARLADNDPDYALCAVIEREGNTDGLEVYSTFVSTNLQDALLKYPSAVVIDFTVPKVSLDTVKCCKEVGGKAVIGTTGFSSEELSYLKENSKDISLLWAPNMSVGINVLLKILPQLVKILGEKYDLEISEIHHKFKKDAPSGTALKLAQCLAEARGVDLDKVGKFCRHGIIGERSSEEIGVQTLRGGDVVGDHTVYFLGPGERIEITHRAHSRETFAQGALRAAKWLAHQKPGKLYSMSDVLN</sequence>
<keyword evidence="7 13" id="KW-0520">NAD</keyword>
<evidence type="ECO:0000256" key="12">
    <source>
        <dbReference type="ARBA" id="ARBA00049396"/>
    </source>
</evidence>
<dbReference type="GO" id="GO:0050661">
    <property type="term" value="F:NADP binding"/>
    <property type="evidence" value="ECO:0007669"/>
    <property type="project" value="UniProtKB-UniRule"/>
</dbReference>
<dbReference type="InterPro" id="IPR022663">
    <property type="entry name" value="DapB_C"/>
</dbReference>
<comment type="similarity">
    <text evidence="1 13">Belongs to the DapB family.</text>
</comment>
<dbReference type="PANTHER" id="PTHR20836">
    <property type="entry name" value="DIHYDRODIPICOLINATE REDUCTASE"/>
    <property type="match status" value="1"/>
</dbReference>
<evidence type="ECO:0000256" key="13">
    <source>
        <dbReference type="HAMAP-Rule" id="MF_00102"/>
    </source>
</evidence>
<dbReference type="HAMAP" id="MF_00102">
    <property type="entry name" value="DapB"/>
    <property type="match status" value="1"/>
</dbReference>
<dbReference type="GO" id="GO:0009089">
    <property type="term" value="P:lysine biosynthetic process via diaminopimelate"/>
    <property type="evidence" value="ECO:0007669"/>
    <property type="project" value="UniProtKB-UniRule"/>
</dbReference>
<comment type="subunit">
    <text evidence="13">Homotetramer.</text>
</comment>
<feature type="binding site" evidence="13">
    <location>
        <position position="35"/>
    </location>
    <ligand>
        <name>NAD(+)</name>
        <dbReference type="ChEBI" id="CHEBI:57540"/>
    </ligand>
</feature>
<name>A0A1H0ALT4_9BACT</name>
<comment type="catalytic activity">
    <reaction evidence="12 13">
        <text>(S)-2,3,4,5-tetrahydrodipicolinate + NAD(+) + H2O = (2S,4S)-4-hydroxy-2,3,4,5-tetrahydrodipicolinate + NADH + H(+)</text>
        <dbReference type="Rhea" id="RHEA:35323"/>
        <dbReference type="ChEBI" id="CHEBI:15377"/>
        <dbReference type="ChEBI" id="CHEBI:15378"/>
        <dbReference type="ChEBI" id="CHEBI:16845"/>
        <dbReference type="ChEBI" id="CHEBI:57540"/>
        <dbReference type="ChEBI" id="CHEBI:57945"/>
        <dbReference type="ChEBI" id="CHEBI:67139"/>
        <dbReference type="EC" id="1.17.1.8"/>
    </reaction>
</comment>
<feature type="active site" description="Proton donor/acceptor" evidence="13">
    <location>
        <position position="149"/>
    </location>
</feature>
<organism evidence="16 17">
    <name type="scientific">Desulfonauticus submarinus</name>
    <dbReference type="NCBI Taxonomy" id="206665"/>
    <lineage>
        <taxon>Bacteria</taxon>
        <taxon>Pseudomonadati</taxon>
        <taxon>Thermodesulfobacteriota</taxon>
        <taxon>Desulfovibrionia</taxon>
        <taxon>Desulfovibrionales</taxon>
        <taxon>Desulfonauticaceae</taxon>
        <taxon>Desulfonauticus</taxon>
    </lineage>
</organism>
<reference evidence="16 17" key="1">
    <citation type="submission" date="2016-10" db="EMBL/GenBank/DDBJ databases">
        <authorList>
            <person name="de Groot N.N."/>
        </authorList>
    </citation>
    <scope>NUCLEOTIDE SEQUENCE [LARGE SCALE GENOMIC DNA]</scope>
    <source>
        <strain evidence="16 17">DSM 15269</strain>
    </source>
</reference>
<feature type="binding site" evidence="13">
    <location>
        <begin position="92"/>
        <end position="94"/>
    </location>
    <ligand>
        <name>NAD(+)</name>
        <dbReference type="ChEBI" id="CHEBI:57540"/>
    </ligand>
</feature>
<dbReference type="FunFam" id="3.30.360.10:FF:000004">
    <property type="entry name" value="4-hydroxy-tetrahydrodipicolinate reductase"/>
    <property type="match status" value="1"/>
</dbReference>
<dbReference type="OrthoDB" id="9790352at2"/>
<dbReference type="InterPro" id="IPR000846">
    <property type="entry name" value="DapB_N"/>
</dbReference>
<keyword evidence="3 13" id="KW-0028">Amino-acid biosynthesis</keyword>
<evidence type="ECO:0000256" key="6">
    <source>
        <dbReference type="ARBA" id="ARBA00023002"/>
    </source>
</evidence>
<evidence type="ECO:0000256" key="10">
    <source>
        <dbReference type="ARBA" id="ARBA00038983"/>
    </source>
</evidence>
<dbReference type="GO" id="GO:0005829">
    <property type="term" value="C:cytosol"/>
    <property type="evidence" value="ECO:0007669"/>
    <property type="project" value="TreeGrafter"/>
</dbReference>
<comment type="pathway">
    <text evidence="9 13">Amino-acid biosynthesis; L-lysine biosynthesis via DAP pathway; (S)-tetrahydrodipicolinate from L-aspartate: step 4/4.</text>
</comment>
<dbReference type="UniPathway" id="UPA00034">
    <property type="reaction ID" value="UER00018"/>
</dbReference>
<dbReference type="SUPFAM" id="SSF55347">
    <property type="entry name" value="Glyceraldehyde-3-phosphate dehydrogenase-like, C-terminal domain"/>
    <property type="match status" value="1"/>
</dbReference>
<feature type="binding site" evidence="13">
    <location>
        <begin position="9"/>
        <end position="14"/>
    </location>
    <ligand>
        <name>NAD(+)</name>
        <dbReference type="ChEBI" id="CHEBI:57540"/>
    </ligand>
</feature>
<comment type="catalytic activity">
    <reaction evidence="11 13">
        <text>(S)-2,3,4,5-tetrahydrodipicolinate + NADP(+) + H2O = (2S,4S)-4-hydroxy-2,3,4,5-tetrahydrodipicolinate + NADPH + H(+)</text>
        <dbReference type="Rhea" id="RHEA:35331"/>
        <dbReference type="ChEBI" id="CHEBI:15377"/>
        <dbReference type="ChEBI" id="CHEBI:15378"/>
        <dbReference type="ChEBI" id="CHEBI:16845"/>
        <dbReference type="ChEBI" id="CHEBI:57783"/>
        <dbReference type="ChEBI" id="CHEBI:58349"/>
        <dbReference type="ChEBI" id="CHEBI:67139"/>
        <dbReference type="EC" id="1.17.1.8"/>
    </reaction>
</comment>
<dbReference type="PIRSF" id="PIRSF000161">
    <property type="entry name" value="DHPR"/>
    <property type="match status" value="1"/>
</dbReference>
<evidence type="ECO:0000256" key="4">
    <source>
        <dbReference type="ARBA" id="ARBA00022857"/>
    </source>
</evidence>
<evidence type="ECO:0000259" key="14">
    <source>
        <dbReference type="Pfam" id="PF01113"/>
    </source>
</evidence>
<evidence type="ECO:0000313" key="17">
    <source>
        <dbReference type="Proteomes" id="UP000199602"/>
    </source>
</evidence>
<dbReference type="InterPro" id="IPR022664">
    <property type="entry name" value="DapB_N_CS"/>
</dbReference>
<keyword evidence="2 13" id="KW-0963">Cytoplasm</keyword>
<dbReference type="RefSeq" id="WP_092062785.1">
    <property type="nucleotide sequence ID" value="NZ_FNIN01000001.1"/>
</dbReference>
<accession>A0A1H0ALT4</accession>
<dbReference type="InterPro" id="IPR036291">
    <property type="entry name" value="NAD(P)-bd_dom_sf"/>
</dbReference>
<evidence type="ECO:0000256" key="1">
    <source>
        <dbReference type="ARBA" id="ARBA00006642"/>
    </source>
</evidence>
<evidence type="ECO:0000256" key="9">
    <source>
        <dbReference type="ARBA" id="ARBA00037922"/>
    </source>
</evidence>
<dbReference type="AlphaFoldDB" id="A0A1H0ALT4"/>
<protein>
    <recommendedName>
        <fullName evidence="10 13">4-hydroxy-tetrahydrodipicolinate reductase</fullName>
        <shortName evidence="13">HTPA reductase</shortName>
        <ecNumber evidence="10 13">1.17.1.8</ecNumber>
    </recommendedName>
</protein>
<dbReference type="STRING" id="206665.SAMN04488516_101470"/>
<evidence type="ECO:0000256" key="11">
    <source>
        <dbReference type="ARBA" id="ARBA00049080"/>
    </source>
</evidence>
<dbReference type="CDD" id="cd02274">
    <property type="entry name" value="DHDPR_N"/>
    <property type="match status" value="1"/>
</dbReference>
<feature type="active site" description="Proton donor" evidence="13">
    <location>
        <position position="153"/>
    </location>
</feature>
<feature type="binding site" evidence="13">
    <location>
        <begin position="159"/>
        <end position="160"/>
    </location>
    <ligand>
        <name>(S)-2,3,4,5-tetrahydrodipicolinate</name>
        <dbReference type="ChEBI" id="CHEBI:16845"/>
    </ligand>
</feature>
<comment type="subcellular location">
    <subcellularLocation>
        <location evidence="13">Cytoplasm</location>
    </subcellularLocation>
</comment>
<evidence type="ECO:0000259" key="15">
    <source>
        <dbReference type="Pfam" id="PF05173"/>
    </source>
</evidence>
<feature type="binding site" evidence="13">
    <location>
        <begin position="116"/>
        <end position="119"/>
    </location>
    <ligand>
        <name>NAD(+)</name>
        <dbReference type="ChEBI" id="CHEBI:57540"/>
    </ligand>
</feature>